<organism evidence="1 2">
    <name type="scientific">Pleurodeles waltl</name>
    <name type="common">Iberian ribbed newt</name>
    <dbReference type="NCBI Taxonomy" id="8319"/>
    <lineage>
        <taxon>Eukaryota</taxon>
        <taxon>Metazoa</taxon>
        <taxon>Chordata</taxon>
        <taxon>Craniata</taxon>
        <taxon>Vertebrata</taxon>
        <taxon>Euteleostomi</taxon>
        <taxon>Amphibia</taxon>
        <taxon>Batrachia</taxon>
        <taxon>Caudata</taxon>
        <taxon>Salamandroidea</taxon>
        <taxon>Salamandridae</taxon>
        <taxon>Pleurodelinae</taxon>
        <taxon>Pleurodeles</taxon>
    </lineage>
</organism>
<evidence type="ECO:0000313" key="2">
    <source>
        <dbReference type="Proteomes" id="UP001066276"/>
    </source>
</evidence>
<protein>
    <submittedName>
        <fullName evidence="1">Uncharacterized protein</fullName>
    </submittedName>
</protein>
<proteinExistence type="predicted"/>
<keyword evidence="2" id="KW-1185">Reference proteome</keyword>
<evidence type="ECO:0000313" key="1">
    <source>
        <dbReference type="EMBL" id="KAJ1163809.1"/>
    </source>
</evidence>
<accession>A0AAV7SIB6</accession>
<dbReference type="EMBL" id="JANPWB010000008">
    <property type="protein sequence ID" value="KAJ1163809.1"/>
    <property type="molecule type" value="Genomic_DNA"/>
</dbReference>
<dbReference type="Proteomes" id="UP001066276">
    <property type="component" value="Chromosome 4_2"/>
</dbReference>
<gene>
    <name evidence="1" type="ORF">NDU88_004261</name>
</gene>
<dbReference type="AlphaFoldDB" id="A0AAV7SIB6"/>
<name>A0AAV7SIB6_PLEWA</name>
<sequence length="218" mass="22055">MNVCDLVVEEGGEGLAQVLRWWVIVGAGAGFGEFLHDVEELLAVVCIVVKVVFEGGSLGRSDEFPARLLGGSEVQGEPAGSLAGASVGGFIKRGESVGAVVDPASEVAGCEFGVGGFSGWFSGEAGVQLVSADFVPVAPGDLLGAVLRGEFPEGEDDAAEVGPGEFGGVAEGDLGASGEDGVQRVASGVFGVVTSCLSPRVARLSIRVVELESLLFSR</sequence>
<comment type="caution">
    <text evidence="1">The sequence shown here is derived from an EMBL/GenBank/DDBJ whole genome shotgun (WGS) entry which is preliminary data.</text>
</comment>
<reference evidence="1" key="1">
    <citation type="journal article" date="2022" name="bioRxiv">
        <title>Sequencing and chromosome-scale assembly of the giantPleurodeles waltlgenome.</title>
        <authorList>
            <person name="Brown T."/>
            <person name="Elewa A."/>
            <person name="Iarovenko S."/>
            <person name="Subramanian E."/>
            <person name="Araus A.J."/>
            <person name="Petzold A."/>
            <person name="Susuki M."/>
            <person name="Suzuki K.-i.T."/>
            <person name="Hayashi T."/>
            <person name="Toyoda A."/>
            <person name="Oliveira C."/>
            <person name="Osipova E."/>
            <person name="Leigh N.D."/>
            <person name="Simon A."/>
            <person name="Yun M.H."/>
        </authorList>
    </citation>
    <scope>NUCLEOTIDE SEQUENCE</scope>
    <source>
        <strain evidence="1">20211129_DDA</strain>
        <tissue evidence="1">Liver</tissue>
    </source>
</reference>